<dbReference type="Ensembl" id="ENSMAMT00000015575.2">
    <property type="protein sequence ID" value="ENSMAMP00000015156.2"/>
    <property type="gene ID" value="ENSMAMG00000010265.2"/>
</dbReference>
<dbReference type="InterPro" id="IPR050135">
    <property type="entry name" value="dGTPase-like"/>
</dbReference>
<dbReference type="GO" id="GO:0006203">
    <property type="term" value="P:dGTP catabolic process"/>
    <property type="evidence" value="ECO:0007669"/>
    <property type="project" value="TreeGrafter"/>
</dbReference>
<dbReference type="GO" id="GO:0051607">
    <property type="term" value="P:defense response to virus"/>
    <property type="evidence" value="ECO:0007669"/>
    <property type="project" value="TreeGrafter"/>
</dbReference>
<sequence>TGRGRWPPKLSPHEDATVKMLDHLVERNNLREAMEQYGLELPRDLDFIKEMIHPKSVSSLIMYQGQEKSFLYEIVSNSTNGIDVDKFDYFARDSHHLGIQNNFDHRRFLKFARVCEVDGQRHICSRDKEKDNLIDMFHTRTGLYRRACYHRVTDLIQIMISDAFLKADEFIQIEGSGGKMFKLSTAIDDMEAYTKLTDDVFEQILHSTSADLRPAREILERIRSRHFYVLLGEIQAEMPSSTVRINVVVCWVRYLLTIYVTVILITLNIKVTFLKTDFKVDVNLHFLFLKNCVTMTYGIQDKEPIEPIKSMYFYRKRNPTKAFTHLCPVWNLFPMWFSLQIIRVYWKKTTNQDTAKRQFVQWCEINRYTIREVIGLERLIMIKWSQALTTTHYTEASHKPCLSSYSQSNLQFSLSAFFLKTTNELMCSCC</sequence>
<dbReference type="GeneTree" id="ENSGT00390000013867"/>
<name>A0A3Q3LY02_9TELE</name>
<dbReference type="InParanoid" id="A0A3Q3LY02"/>
<organism evidence="2 3">
    <name type="scientific">Mastacembelus armatus</name>
    <name type="common">zig-zag eel</name>
    <dbReference type="NCBI Taxonomy" id="205130"/>
    <lineage>
        <taxon>Eukaryota</taxon>
        <taxon>Metazoa</taxon>
        <taxon>Chordata</taxon>
        <taxon>Craniata</taxon>
        <taxon>Vertebrata</taxon>
        <taxon>Euteleostomi</taxon>
        <taxon>Actinopterygii</taxon>
        <taxon>Neopterygii</taxon>
        <taxon>Teleostei</taxon>
        <taxon>Neoteleostei</taxon>
        <taxon>Acanthomorphata</taxon>
        <taxon>Anabantaria</taxon>
        <taxon>Synbranchiformes</taxon>
        <taxon>Mastacembelidae</taxon>
        <taxon>Mastacembelus</taxon>
    </lineage>
</organism>
<proteinExistence type="predicted"/>
<keyword evidence="3" id="KW-1185">Reference proteome</keyword>
<dbReference type="SUPFAM" id="SSF109604">
    <property type="entry name" value="HD-domain/PDEase-like"/>
    <property type="match status" value="1"/>
</dbReference>
<feature type="transmembrane region" description="Helical" evidence="1">
    <location>
        <begin position="251"/>
        <end position="269"/>
    </location>
</feature>
<dbReference type="PANTHER" id="PTHR11373">
    <property type="entry name" value="DEOXYNUCLEOSIDE TRIPHOSPHATE TRIPHOSPHOHYDROLASE"/>
    <property type="match status" value="1"/>
</dbReference>
<dbReference type="Proteomes" id="UP000261640">
    <property type="component" value="Unplaced"/>
</dbReference>
<evidence type="ECO:0000313" key="3">
    <source>
        <dbReference type="Proteomes" id="UP000261640"/>
    </source>
</evidence>
<dbReference type="AlphaFoldDB" id="A0A3Q3LY02"/>
<evidence type="ECO:0000313" key="2">
    <source>
        <dbReference type="Ensembl" id="ENSMAMP00000015156.2"/>
    </source>
</evidence>
<keyword evidence="1" id="KW-1133">Transmembrane helix</keyword>
<dbReference type="GO" id="GO:0045088">
    <property type="term" value="P:regulation of innate immune response"/>
    <property type="evidence" value="ECO:0007669"/>
    <property type="project" value="TreeGrafter"/>
</dbReference>
<keyword evidence="1" id="KW-0472">Membrane</keyword>
<dbReference type="GO" id="GO:0008832">
    <property type="term" value="F:dGTPase activity"/>
    <property type="evidence" value="ECO:0007669"/>
    <property type="project" value="TreeGrafter"/>
</dbReference>
<dbReference type="PANTHER" id="PTHR11373:SF4">
    <property type="entry name" value="DEOXYNUCLEOSIDE TRIPHOSPHATE TRIPHOSPHOHYDROLASE SAMHD1"/>
    <property type="match status" value="1"/>
</dbReference>
<evidence type="ECO:0000256" key="1">
    <source>
        <dbReference type="SAM" id="Phobius"/>
    </source>
</evidence>
<dbReference type="Gene3D" id="3.30.70.2760">
    <property type="match status" value="1"/>
</dbReference>
<keyword evidence="1" id="KW-0812">Transmembrane</keyword>
<dbReference type="Gene3D" id="1.10.3210.10">
    <property type="entry name" value="Hypothetical protein af1432"/>
    <property type="match status" value="1"/>
</dbReference>
<protein>
    <submittedName>
        <fullName evidence="2">Uncharacterized protein</fullName>
    </submittedName>
</protein>
<reference evidence="2" key="1">
    <citation type="submission" date="2025-08" db="UniProtKB">
        <authorList>
            <consortium name="Ensembl"/>
        </authorList>
    </citation>
    <scope>IDENTIFICATION</scope>
</reference>
<dbReference type="STRING" id="205130.ENSMAMP00000015156"/>
<dbReference type="GO" id="GO:0005634">
    <property type="term" value="C:nucleus"/>
    <property type="evidence" value="ECO:0007669"/>
    <property type="project" value="TreeGrafter"/>
</dbReference>
<accession>A0A3Q3LY02</accession>
<reference evidence="2" key="2">
    <citation type="submission" date="2025-09" db="UniProtKB">
        <authorList>
            <consortium name="Ensembl"/>
        </authorList>
    </citation>
    <scope>IDENTIFICATION</scope>
</reference>